<evidence type="ECO:0000313" key="17">
    <source>
        <dbReference type="Proteomes" id="UP001338582"/>
    </source>
</evidence>
<dbReference type="InterPro" id="IPR013112">
    <property type="entry name" value="FAD-bd_8"/>
</dbReference>
<feature type="chain" id="PRO_5043601339" description="FAD-binding FR-type domain-containing protein" evidence="12">
    <location>
        <begin position="19"/>
        <end position="700"/>
    </location>
</feature>
<dbReference type="KEGG" id="asau:88176228"/>
<keyword evidence="10 11" id="KW-0472">Membrane</keyword>
<gene>
    <name evidence="16" type="ORF">PUMCH_005170</name>
</gene>
<dbReference type="GO" id="GO:0006826">
    <property type="term" value="P:iron ion transport"/>
    <property type="evidence" value="ECO:0007669"/>
    <property type="project" value="TreeGrafter"/>
</dbReference>
<evidence type="ECO:0000259" key="13">
    <source>
        <dbReference type="Pfam" id="PF01794"/>
    </source>
</evidence>
<dbReference type="RefSeq" id="XP_062880146.1">
    <property type="nucleotide sequence ID" value="XM_063024076.1"/>
</dbReference>
<feature type="transmembrane region" description="Helical" evidence="11">
    <location>
        <begin position="314"/>
        <end position="336"/>
    </location>
</feature>
<feature type="transmembrane region" description="Helical" evidence="11">
    <location>
        <begin position="159"/>
        <end position="186"/>
    </location>
</feature>
<reference evidence="16 17" key="1">
    <citation type="submission" date="2023-10" db="EMBL/GenBank/DDBJ databases">
        <title>Draft Genome Sequence of Candida saopaulonensis from a very Premature Infant with Sepsis.</title>
        <authorList>
            <person name="Ning Y."/>
            <person name="Dai R."/>
            <person name="Xiao M."/>
            <person name="Xu Y."/>
            <person name="Yan Q."/>
            <person name="Zhang L."/>
        </authorList>
    </citation>
    <scope>NUCLEOTIDE SEQUENCE [LARGE SCALE GENOMIC DNA]</scope>
    <source>
        <strain evidence="16 17">19XY460</strain>
    </source>
</reference>
<dbReference type="Proteomes" id="UP001338582">
    <property type="component" value="Chromosome 8"/>
</dbReference>
<dbReference type="Pfam" id="PF01794">
    <property type="entry name" value="Ferric_reduct"/>
    <property type="match status" value="1"/>
</dbReference>
<feature type="transmembrane region" description="Helical" evidence="11">
    <location>
        <begin position="348"/>
        <end position="370"/>
    </location>
</feature>
<dbReference type="AlphaFoldDB" id="A0AAX4HGV2"/>
<dbReference type="PANTHER" id="PTHR32361">
    <property type="entry name" value="FERRIC/CUPRIC REDUCTASE TRANSMEMBRANE COMPONENT"/>
    <property type="match status" value="1"/>
</dbReference>
<evidence type="ECO:0000259" key="15">
    <source>
        <dbReference type="Pfam" id="PF08030"/>
    </source>
</evidence>
<keyword evidence="17" id="KW-1185">Reference proteome</keyword>
<dbReference type="GO" id="GO:0015677">
    <property type="term" value="P:copper ion import"/>
    <property type="evidence" value="ECO:0007669"/>
    <property type="project" value="TreeGrafter"/>
</dbReference>
<evidence type="ECO:0000256" key="5">
    <source>
        <dbReference type="ARBA" id="ARBA00022827"/>
    </source>
</evidence>
<keyword evidence="5" id="KW-0274">FAD</keyword>
<dbReference type="EMBL" id="CP138901">
    <property type="protein sequence ID" value="WPK27770.1"/>
    <property type="molecule type" value="Genomic_DNA"/>
</dbReference>
<dbReference type="GO" id="GO:0005886">
    <property type="term" value="C:plasma membrane"/>
    <property type="evidence" value="ECO:0007669"/>
    <property type="project" value="TreeGrafter"/>
</dbReference>
<dbReference type="Pfam" id="PF08030">
    <property type="entry name" value="NAD_binding_6"/>
    <property type="match status" value="1"/>
</dbReference>
<sequence length="700" mass="80411">MNWGVFFTFYFFISQVTALEKWHAYSKGEQKIRGCSNHISRSLSFDKGSKYSYAKYCKNVNALSTLVGCLADVNVNDTKMFKYIQHECIDEYEIDLPMENLTNAYAYLIQNGVTWKLLKERKYNSTTEILNTPVFLNKTLSTLYVKAQVNFLTSYTNSMYYGIGAVSYWLAVCLVGGLANWSMIWFPSLRNSMNGRISKLWRKWITIPALFGKKQAAVQKLGLFSALVPSRIESVISLLFFGLLIGVNAAEIKYIDQDPIFKVKKIALLRYFSDRTGIVCVVLIPILLLFGGRNNFLMWLTRWKYSTFIAYHRWVGRWVVLLAFLHSIGYTEYFIQYDTYASNMAETYVIWGVVGTACGCLILFQGLLYLRRNWYETFLVIHIILAAFFVIGTWYHVVELGFAQVMIAAIVVWGFDRIVRVARILHFGFPEAQVTLMKDKLEIIVPRPSHWKPIVGGYAWIYFGDKKYFWQSHPFTYMHDEQSVILYTTVHAGITQKIAQKLQDNPSGPSMKMRVSIEGPYGCATPIEHHSDVVFVAGGNGIPGMLNEFKHLLTNEKTKQRIKFNWIVKELTMFEEMAKHFAKLPLSNTEVNIFVTRQPALKSLMGSDESNDTDFKNEGKFDTLSGVSLLQSDFPDINFIMQRPDLDNLVQRDIEEAANSVAFVTCGPPIMVDELRSVIVDKIDKTNKRVDFYDTLEVWT</sequence>
<dbReference type="CDD" id="cd06186">
    <property type="entry name" value="NOX_Duox_like_FAD_NADP"/>
    <property type="match status" value="1"/>
</dbReference>
<keyword evidence="12" id="KW-0732">Signal</keyword>
<name>A0AAX4HGV2_9ASCO</name>
<evidence type="ECO:0000256" key="8">
    <source>
        <dbReference type="ARBA" id="ARBA00023002"/>
    </source>
</evidence>
<evidence type="ECO:0000256" key="2">
    <source>
        <dbReference type="ARBA" id="ARBA00022448"/>
    </source>
</evidence>
<evidence type="ECO:0000259" key="14">
    <source>
        <dbReference type="Pfam" id="PF08022"/>
    </source>
</evidence>
<dbReference type="PANTHER" id="PTHR32361:SF9">
    <property type="entry name" value="FERRIC REDUCTASE TRANSMEMBRANE COMPONENT 3-RELATED"/>
    <property type="match status" value="1"/>
</dbReference>
<dbReference type="SUPFAM" id="SSF52343">
    <property type="entry name" value="Ferredoxin reductase-like, C-terminal NADP-linked domain"/>
    <property type="match status" value="1"/>
</dbReference>
<feature type="transmembrane region" description="Helical" evidence="11">
    <location>
        <begin position="275"/>
        <end position="293"/>
    </location>
</feature>
<evidence type="ECO:0000256" key="3">
    <source>
        <dbReference type="ARBA" id="ARBA00022630"/>
    </source>
</evidence>
<feature type="transmembrane region" description="Helical" evidence="11">
    <location>
        <begin position="235"/>
        <end position="255"/>
    </location>
</feature>
<feature type="domain" description="FAD-binding 8" evidence="14">
    <location>
        <begin position="428"/>
        <end position="523"/>
    </location>
</feature>
<feature type="transmembrane region" description="Helical" evidence="11">
    <location>
        <begin position="377"/>
        <end position="395"/>
    </location>
</feature>
<proteinExistence type="predicted"/>
<dbReference type="GeneID" id="88176228"/>
<feature type="signal peptide" evidence="12">
    <location>
        <begin position="1"/>
        <end position="18"/>
    </location>
</feature>
<keyword evidence="4 11" id="KW-0812">Transmembrane</keyword>
<dbReference type="InterPro" id="IPR051410">
    <property type="entry name" value="Ferric/Cupric_Reductase"/>
</dbReference>
<feature type="domain" description="Ferric oxidoreductase" evidence="13">
    <location>
        <begin position="276"/>
        <end position="392"/>
    </location>
</feature>
<dbReference type="SFLD" id="SFLDS00052">
    <property type="entry name" value="Ferric_Reductase_Domain"/>
    <property type="match status" value="1"/>
</dbReference>
<dbReference type="GO" id="GO:0006879">
    <property type="term" value="P:intracellular iron ion homeostasis"/>
    <property type="evidence" value="ECO:0007669"/>
    <property type="project" value="TreeGrafter"/>
</dbReference>
<dbReference type="GO" id="GO:0000293">
    <property type="term" value="F:ferric-chelate reductase activity"/>
    <property type="evidence" value="ECO:0007669"/>
    <property type="project" value="UniProtKB-ARBA"/>
</dbReference>
<dbReference type="InterPro" id="IPR039261">
    <property type="entry name" value="FNR_nucleotide-bd"/>
</dbReference>
<dbReference type="InterPro" id="IPR013121">
    <property type="entry name" value="Fe_red_NAD-bd_6"/>
</dbReference>
<evidence type="ECO:0000256" key="10">
    <source>
        <dbReference type="ARBA" id="ARBA00023136"/>
    </source>
</evidence>
<evidence type="ECO:0008006" key="18">
    <source>
        <dbReference type="Google" id="ProtNLM"/>
    </source>
</evidence>
<evidence type="ECO:0000256" key="9">
    <source>
        <dbReference type="ARBA" id="ARBA00023065"/>
    </source>
</evidence>
<dbReference type="Gene3D" id="3.40.50.80">
    <property type="entry name" value="Nucleotide-binding domain of ferredoxin-NADP reductase (FNR) module"/>
    <property type="match status" value="1"/>
</dbReference>
<keyword evidence="9" id="KW-0406">Ion transport</keyword>
<keyword evidence="3" id="KW-0285">Flavoprotein</keyword>
<evidence type="ECO:0000256" key="4">
    <source>
        <dbReference type="ARBA" id="ARBA00022692"/>
    </source>
</evidence>
<evidence type="ECO:0000256" key="11">
    <source>
        <dbReference type="SAM" id="Phobius"/>
    </source>
</evidence>
<evidence type="ECO:0000256" key="12">
    <source>
        <dbReference type="SAM" id="SignalP"/>
    </source>
</evidence>
<dbReference type="InterPro" id="IPR013130">
    <property type="entry name" value="Fe3_Rdtase_TM_dom"/>
</dbReference>
<keyword evidence="2" id="KW-0813">Transport</keyword>
<feature type="domain" description="Ferric reductase NAD binding" evidence="15">
    <location>
        <begin position="531"/>
        <end position="678"/>
    </location>
</feature>
<dbReference type="SFLD" id="SFLDG01168">
    <property type="entry name" value="Ferric_reductase_subgroup_(FRE"/>
    <property type="match status" value="1"/>
</dbReference>
<evidence type="ECO:0000256" key="1">
    <source>
        <dbReference type="ARBA" id="ARBA00004141"/>
    </source>
</evidence>
<keyword evidence="6" id="KW-0249">Electron transport</keyword>
<keyword evidence="8" id="KW-0560">Oxidoreductase</keyword>
<organism evidence="16 17">
    <name type="scientific">Australozyma saopauloensis</name>
    <dbReference type="NCBI Taxonomy" id="291208"/>
    <lineage>
        <taxon>Eukaryota</taxon>
        <taxon>Fungi</taxon>
        <taxon>Dikarya</taxon>
        <taxon>Ascomycota</taxon>
        <taxon>Saccharomycotina</taxon>
        <taxon>Pichiomycetes</taxon>
        <taxon>Metschnikowiaceae</taxon>
        <taxon>Australozyma</taxon>
    </lineage>
</organism>
<evidence type="ECO:0000256" key="6">
    <source>
        <dbReference type="ARBA" id="ARBA00022982"/>
    </source>
</evidence>
<evidence type="ECO:0000256" key="7">
    <source>
        <dbReference type="ARBA" id="ARBA00022989"/>
    </source>
</evidence>
<comment type="subcellular location">
    <subcellularLocation>
        <location evidence="1">Membrane</location>
        <topology evidence="1">Multi-pass membrane protein</topology>
    </subcellularLocation>
</comment>
<protein>
    <recommendedName>
        <fullName evidence="18">FAD-binding FR-type domain-containing protein</fullName>
    </recommendedName>
</protein>
<dbReference type="Pfam" id="PF08022">
    <property type="entry name" value="FAD_binding_8"/>
    <property type="match status" value="1"/>
</dbReference>
<accession>A0AAX4HGV2</accession>
<evidence type="ECO:0000313" key="16">
    <source>
        <dbReference type="EMBL" id="WPK27770.1"/>
    </source>
</evidence>
<keyword evidence="7 11" id="KW-1133">Transmembrane helix</keyword>